<dbReference type="Pfam" id="PF08281">
    <property type="entry name" value="Sigma70_r4_2"/>
    <property type="match status" value="1"/>
</dbReference>
<keyword evidence="3" id="KW-0731">Sigma factor</keyword>
<comment type="caution">
    <text evidence="8">The sequence shown here is derived from an EMBL/GenBank/DDBJ whole genome shotgun (WGS) entry which is preliminary data.</text>
</comment>
<dbReference type="InterPro" id="IPR036388">
    <property type="entry name" value="WH-like_DNA-bd_sf"/>
</dbReference>
<dbReference type="GO" id="GO:0003677">
    <property type="term" value="F:DNA binding"/>
    <property type="evidence" value="ECO:0007669"/>
    <property type="project" value="UniProtKB-KW"/>
</dbReference>
<dbReference type="Gene3D" id="1.10.1740.10">
    <property type="match status" value="1"/>
</dbReference>
<gene>
    <name evidence="8" type="ORF">SUBVAR_05548</name>
</gene>
<keyword evidence="9" id="KW-1185">Reference proteome</keyword>
<dbReference type="EMBL" id="ACBY02000023">
    <property type="protein sequence ID" value="EFB75773.1"/>
    <property type="molecule type" value="Genomic_DNA"/>
</dbReference>
<feature type="domain" description="RNA polymerase sigma factor 70 region 4 type 2" evidence="7">
    <location>
        <begin position="120"/>
        <end position="171"/>
    </location>
</feature>
<dbReference type="InterPro" id="IPR007627">
    <property type="entry name" value="RNA_pol_sigma70_r2"/>
</dbReference>
<protein>
    <submittedName>
        <fullName evidence="8">Sigma-70 region 2</fullName>
    </submittedName>
</protein>
<dbReference type="SUPFAM" id="SSF88946">
    <property type="entry name" value="Sigma2 domain of RNA polymerase sigma factors"/>
    <property type="match status" value="1"/>
</dbReference>
<dbReference type="InterPro" id="IPR014284">
    <property type="entry name" value="RNA_pol_sigma-70_dom"/>
</dbReference>
<dbReference type="GO" id="GO:0016987">
    <property type="term" value="F:sigma factor activity"/>
    <property type="evidence" value="ECO:0007669"/>
    <property type="project" value="UniProtKB-KW"/>
</dbReference>
<dbReference type="STRING" id="411471.SUBVAR_05548"/>
<evidence type="ECO:0000256" key="3">
    <source>
        <dbReference type="ARBA" id="ARBA00023082"/>
    </source>
</evidence>
<dbReference type="InterPro" id="IPR013325">
    <property type="entry name" value="RNA_pol_sigma_r2"/>
</dbReference>
<evidence type="ECO:0000256" key="4">
    <source>
        <dbReference type="ARBA" id="ARBA00023125"/>
    </source>
</evidence>
<comment type="similarity">
    <text evidence="1">Belongs to the sigma-70 factor family. ECF subfamily.</text>
</comment>
<dbReference type="InterPro" id="IPR039425">
    <property type="entry name" value="RNA_pol_sigma-70-like"/>
</dbReference>
<reference evidence="8" key="1">
    <citation type="submission" date="2009-12" db="EMBL/GenBank/DDBJ databases">
        <authorList>
            <person name="Weinstock G."/>
            <person name="Sodergren E."/>
            <person name="Clifton S."/>
            <person name="Fulton L."/>
            <person name="Fulton B."/>
            <person name="Courtney L."/>
            <person name="Fronick C."/>
            <person name="Harrison M."/>
            <person name="Strong C."/>
            <person name="Farmer C."/>
            <person name="Delahaunty K."/>
            <person name="Markovic C."/>
            <person name="Hall O."/>
            <person name="Minx P."/>
            <person name="Tomlinson C."/>
            <person name="Mitreva M."/>
            <person name="Nelson J."/>
            <person name="Hou S."/>
            <person name="Wollam A."/>
            <person name="Pepin K.H."/>
            <person name="Johnson M."/>
            <person name="Bhonagiri V."/>
            <person name="Nash W.E."/>
            <person name="Warren W."/>
            <person name="Chinwalla A."/>
            <person name="Mardis E.R."/>
            <person name="Wilson R.K."/>
        </authorList>
    </citation>
    <scope>NUCLEOTIDE SEQUENCE [LARGE SCALE GENOMIC DNA]</scope>
    <source>
        <strain evidence="8">DSM 15176</strain>
    </source>
</reference>
<organism evidence="8 9">
    <name type="scientific">Subdoligranulum variabile DSM 15176</name>
    <dbReference type="NCBI Taxonomy" id="411471"/>
    <lineage>
        <taxon>Bacteria</taxon>
        <taxon>Bacillati</taxon>
        <taxon>Bacillota</taxon>
        <taxon>Clostridia</taxon>
        <taxon>Eubacteriales</taxon>
        <taxon>Oscillospiraceae</taxon>
        <taxon>Subdoligranulum</taxon>
    </lineage>
</organism>
<dbReference type="HOGENOM" id="CLU_047691_9_7_9"/>
<evidence type="ECO:0000256" key="2">
    <source>
        <dbReference type="ARBA" id="ARBA00023015"/>
    </source>
</evidence>
<evidence type="ECO:0000259" key="6">
    <source>
        <dbReference type="Pfam" id="PF04542"/>
    </source>
</evidence>
<dbReference type="Proteomes" id="UP000003438">
    <property type="component" value="Unassembled WGS sequence"/>
</dbReference>
<dbReference type="Gene3D" id="1.10.10.10">
    <property type="entry name" value="Winged helix-like DNA-binding domain superfamily/Winged helix DNA-binding domain"/>
    <property type="match status" value="1"/>
</dbReference>
<dbReference type="GO" id="GO:0006352">
    <property type="term" value="P:DNA-templated transcription initiation"/>
    <property type="evidence" value="ECO:0007669"/>
    <property type="project" value="InterPro"/>
</dbReference>
<dbReference type="Pfam" id="PF04542">
    <property type="entry name" value="Sigma70_r2"/>
    <property type="match status" value="1"/>
</dbReference>
<sequence>MQSVEEQQILQILCRDPQKGLTEILDRYGGTLQAVIRRILHDPRDVEECIADVLVQCWRKAQSLQTQRTSLKGWLIVTARNKAIDRYRQLKREPTDPLPEDFERIVKEWENPDRSEAEELMAELVEEMEPPDREIFIRRYYGLESGREIGLALHMEEHAVNVRLSRGRARLKQKFLQRFGKEKRP</sequence>
<keyword evidence="4" id="KW-0238">DNA-binding</keyword>
<keyword evidence="2" id="KW-0805">Transcription regulation</keyword>
<dbReference type="AlphaFoldDB" id="D1PMI8"/>
<dbReference type="PANTHER" id="PTHR43133">
    <property type="entry name" value="RNA POLYMERASE ECF-TYPE SIGMA FACTO"/>
    <property type="match status" value="1"/>
</dbReference>
<dbReference type="OrthoDB" id="1820736at2"/>
<evidence type="ECO:0000313" key="8">
    <source>
        <dbReference type="EMBL" id="EFB75773.1"/>
    </source>
</evidence>
<accession>D1PMI8</accession>
<name>D1PMI8_9FIRM</name>
<evidence type="ECO:0000256" key="5">
    <source>
        <dbReference type="ARBA" id="ARBA00023163"/>
    </source>
</evidence>
<proteinExistence type="inferred from homology"/>
<dbReference type="eggNOG" id="COG1595">
    <property type="taxonomic scope" value="Bacteria"/>
</dbReference>
<dbReference type="InterPro" id="IPR013324">
    <property type="entry name" value="RNA_pol_sigma_r3/r4-like"/>
</dbReference>
<dbReference type="InterPro" id="IPR013249">
    <property type="entry name" value="RNA_pol_sigma70_r4_t2"/>
</dbReference>
<evidence type="ECO:0000256" key="1">
    <source>
        <dbReference type="ARBA" id="ARBA00010641"/>
    </source>
</evidence>
<keyword evidence="5" id="KW-0804">Transcription</keyword>
<dbReference type="PANTHER" id="PTHR43133:SF8">
    <property type="entry name" value="RNA POLYMERASE SIGMA FACTOR HI_1459-RELATED"/>
    <property type="match status" value="1"/>
</dbReference>
<dbReference type="NCBIfam" id="TIGR02937">
    <property type="entry name" value="sigma70-ECF"/>
    <property type="match status" value="1"/>
</dbReference>
<evidence type="ECO:0000259" key="7">
    <source>
        <dbReference type="Pfam" id="PF08281"/>
    </source>
</evidence>
<evidence type="ECO:0000313" key="9">
    <source>
        <dbReference type="Proteomes" id="UP000003438"/>
    </source>
</evidence>
<dbReference type="SUPFAM" id="SSF88659">
    <property type="entry name" value="Sigma3 and sigma4 domains of RNA polymerase sigma factors"/>
    <property type="match status" value="1"/>
</dbReference>
<feature type="domain" description="RNA polymerase sigma-70 region 2" evidence="6">
    <location>
        <begin position="26"/>
        <end position="92"/>
    </location>
</feature>
<dbReference type="RefSeq" id="WP_007046933.1">
    <property type="nucleotide sequence ID" value="NZ_GG704769.1"/>
</dbReference>